<keyword evidence="2" id="KW-1185">Reference proteome</keyword>
<evidence type="ECO:0000313" key="1">
    <source>
        <dbReference type="EMBL" id="AVD99713.1"/>
    </source>
</evidence>
<sequence>MAIQVVCDDCKRVLRDSDDATGAEPEPQGTLQLTFDGKTLFHMDLCPRCARKYLKKLKEPHE</sequence>
<accession>A0A2L1IX70</accession>
<evidence type="ECO:0000313" key="2">
    <source>
        <dbReference type="Proteomes" id="UP000240246"/>
    </source>
</evidence>
<dbReference type="EMBL" id="MG757156">
    <property type="protein sequence ID" value="AVD99713.1"/>
    <property type="molecule type" value="Genomic_DNA"/>
</dbReference>
<gene>
    <name evidence="1" type="ORF">SEA_CUKE_97</name>
</gene>
<reference evidence="2" key="1">
    <citation type="submission" date="2018-01" db="EMBL/GenBank/DDBJ databases">
        <authorList>
            <person name="Gaut B.S."/>
            <person name="Morton B.R."/>
            <person name="Clegg M.T."/>
            <person name="Duvall M.R."/>
        </authorList>
    </citation>
    <scope>NUCLEOTIDE SEQUENCE [LARGE SCALE GENOMIC DNA]</scope>
</reference>
<protein>
    <submittedName>
        <fullName evidence="1">Uncharacterized protein</fullName>
    </submittedName>
</protein>
<name>A0A2L1IX70_9CAUD</name>
<organism evidence="1 2">
    <name type="scientific">Mycobacterium phage Cuke</name>
    <dbReference type="NCBI Taxonomy" id="2079417"/>
    <lineage>
        <taxon>Viruses</taxon>
        <taxon>Duplodnaviria</taxon>
        <taxon>Heunggongvirae</taxon>
        <taxon>Uroviricota</taxon>
        <taxon>Caudoviricetes</taxon>
        <taxon>Cukevirus</taxon>
        <taxon>Cukevirus cuke</taxon>
    </lineage>
</organism>
<dbReference type="Proteomes" id="UP000240246">
    <property type="component" value="Segment"/>
</dbReference>
<proteinExistence type="predicted"/>